<sequence length="95" mass="10939">MDYLIRGKGISMYSETFLKEAIKGNIEVIDYEDDSIKICHYILRFGTELHSITFKASGKTMINMEPQIKSMGYKSILEFFHKNPSAVNPWLDGKN</sequence>
<proteinExistence type="predicted"/>
<comment type="caution">
    <text evidence="1">The sequence shown here is derived from an EMBL/GenBank/DDBJ whole genome shotgun (WGS) entry which is preliminary data.</text>
</comment>
<name>A0ABU8I8M8_9SPHI</name>
<organism evidence="1 2">
    <name type="scientific">Sphingobacterium tenebrionis</name>
    <dbReference type="NCBI Taxonomy" id="3111775"/>
    <lineage>
        <taxon>Bacteria</taxon>
        <taxon>Pseudomonadati</taxon>
        <taxon>Bacteroidota</taxon>
        <taxon>Sphingobacteriia</taxon>
        <taxon>Sphingobacteriales</taxon>
        <taxon>Sphingobacteriaceae</taxon>
        <taxon>Sphingobacterium</taxon>
    </lineage>
</organism>
<feature type="non-terminal residue" evidence="1">
    <location>
        <position position="95"/>
    </location>
</feature>
<evidence type="ECO:0000313" key="2">
    <source>
        <dbReference type="Proteomes" id="UP001363035"/>
    </source>
</evidence>
<keyword evidence="2" id="KW-1185">Reference proteome</keyword>
<accession>A0ABU8I8M8</accession>
<evidence type="ECO:0000313" key="1">
    <source>
        <dbReference type="EMBL" id="MEI5985918.1"/>
    </source>
</evidence>
<dbReference type="RefSeq" id="WP_336557884.1">
    <property type="nucleotide sequence ID" value="NZ_JAYLLN010000037.1"/>
</dbReference>
<protein>
    <submittedName>
        <fullName evidence="1">Uncharacterized protein</fullName>
    </submittedName>
</protein>
<gene>
    <name evidence="1" type="ORF">VJ786_13515</name>
</gene>
<dbReference type="Proteomes" id="UP001363035">
    <property type="component" value="Unassembled WGS sequence"/>
</dbReference>
<dbReference type="EMBL" id="JAYLLN010000037">
    <property type="protein sequence ID" value="MEI5985918.1"/>
    <property type="molecule type" value="Genomic_DNA"/>
</dbReference>
<reference evidence="1 2" key="1">
    <citation type="submission" date="2024-01" db="EMBL/GenBank/DDBJ databases">
        <title>Sphingobacterium tenebrionis sp. nov., a novel endophyte isolated from tenebrio molitor intestines.</title>
        <authorList>
            <person name="Zhang C."/>
        </authorList>
    </citation>
    <scope>NUCLEOTIDE SEQUENCE [LARGE SCALE GENOMIC DNA]</scope>
    <source>
        <strain evidence="1 2">PU5-4</strain>
    </source>
</reference>